<keyword evidence="4" id="KW-0812">Transmembrane</keyword>
<dbReference type="PROSITE" id="PS51669">
    <property type="entry name" value="4FE4S_MOW_BIS_MGD"/>
    <property type="match status" value="1"/>
</dbReference>
<dbReference type="InterPro" id="IPR006963">
    <property type="entry name" value="Mopterin_OxRdtase_4Fe-4S_dom"/>
</dbReference>
<keyword evidence="1" id="KW-0479">Metal-binding</keyword>
<accession>A0A317Y3U6</accession>
<evidence type="ECO:0000313" key="6">
    <source>
        <dbReference type="EMBL" id="PWZ53225.1"/>
    </source>
</evidence>
<evidence type="ECO:0000259" key="5">
    <source>
        <dbReference type="PROSITE" id="PS51669"/>
    </source>
</evidence>
<evidence type="ECO:0000256" key="1">
    <source>
        <dbReference type="ARBA" id="ARBA00022723"/>
    </source>
</evidence>
<dbReference type="PANTHER" id="PTHR20978">
    <property type="entry name" value="SPLICING FACTOR 3B SUBUNIT 5"/>
    <property type="match status" value="1"/>
</dbReference>
<feature type="domain" description="4Fe-4S Mo/W bis-MGD-type" evidence="5">
    <location>
        <begin position="147"/>
        <end position="165"/>
    </location>
</feature>
<dbReference type="EMBL" id="NCVQ01000001">
    <property type="protein sequence ID" value="PWZ53225.1"/>
    <property type="molecule type" value="Genomic_DNA"/>
</dbReference>
<dbReference type="AlphaFoldDB" id="A0A317Y3U6"/>
<dbReference type="ExpressionAtlas" id="A0A317Y3U6">
    <property type="expression patterns" value="baseline and differential"/>
</dbReference>
<protein>
    <recommendedName>
        <fullName evidence="5">4Fe-4S Mo/W bis-MGD-type domain-containing protein</fullName>
    </recommendedName>
</protein>
<proteinExistence type="predicted"/>
<organism evidence="6">
    <name type="scientific">Zea mays</name>
    <name type="common">Maize</name>
    <dbReference type="NCBI Taxonomy" id="4577"/>
    <lineage>
        <taxon>Eukaryota</taxon>
        <taxon>Viridiplantae</taxon>
        <taxon>Streptophyta</taxon>
        <taxon>Embryophyta</taxon>
        <taxon>Tracheophyta</taxon>
        <taxon>Spermatophyta</taxon>
        <taxon>Magnoliopsida</taxon>
        <taxon>Liliopsida</taxon>
        <taxon>Poales</taxon>
        <taxon>Poaceae</taxon>
        <taxon>PACMAD clade</taxon>
        <taxon>Panicoideae</taxon>
        <taxon>Andropogonodae</taxon>
        <taxon>Andropogoneae</taxon>
        <taxon>Tripsacinae</taxon>
        <taxon>Zea</taxon>
    </lineage>
</organism>
<dbReference type="InterPro" id="IPR009846">
    <property type="entry name" value="SF3b5/RDS3-10"/>
</dbReference>
<name>A0A317Y3U6_MAIZE</name>
<sequence length="165" mass="18908">MFTRVHTFNFSYCSSFVCLADFKKCGVLPGLVGVSDVFTLFSLCSLWLNWILVFTVHSIARFADILRTIFLTQFTILKASDRFNINSQLEHLQAKYVGTGHADLSRFEWAVNIQRDSYASYIGHYPMLAYFAIAENESIGRERYNFMQVHKTTCLYCSSSCSSNL</sequence>
<reference evidence="6" key="1">
    <citation type="journal article" date="2018" name="Nat. Genet.">
        <title>Extensive intraspecific gene order and gene structural variations between Mo17 and other maize genomes.</title>
        <authorList>
            <person name="Sun S."/>
            <person name="Zhou Y."/>
            <person name="Chen J."/>
            <person name="Shi J."/>
            <person name="Zhao H."/>
            <person name="Zhao H."/>
            <person name="Song W."/>
            <person name="Zhang M."/>
            <person name="Cui Y."/>
            <person name="Dong X."/>
            <person name="Liu H."/>
            <person name="Ma X."/>
            <person name="Jiao Y."/>
            <person name="Wang B."/>
            <person name="Wei X."/>
            <person name="Stein J.C."/>
            <person name="Glaubitz J.C."/>
            <person name="Lu F."/>
            <person name="Yu G."/>
            <person name="Liang C."/>
            <person name="Fengler K."/>
            <person name="Li B."/>
            <person name="Rafalski A."/>
            <person name="Schnable P.S."/>
            <person name="Ware D.H."/>
            <person name="Buckler E.S."/>
            <person name="Lai J."/>
        </authorList>
    </citation>
    <scope>NUCLEOTIDE SEQUENCE [LARGE SCALE GENOMIC DNA]</scope>
    <source>
        <tissue evidence="6">Seedling</tissue>
    </source>
</reference>
<keyword evidence="3" id="KW-0411">Iron-sulfur</keyword>
<evidence type="ECO:0000256" key="3">
    <source>
        <dbReference type="ARBA" id="ARBA00023014"/>
    </source>
</evidence>
<evidence type="ECO:0000256" key="2">
    <source>
        <dbReference type="ARBA" id="ARBA00023004"/>
    </source>
</evidence>
<dbReference type="Pfam" id="PF07189">
    <property type="entry name" value="SF3b10"/>
    <property type="match status" value="1"/>
</dbReference>
<dbReference type="Proteomes" id="UP000251960">
    <property type="component" value="Chromosome 1"/>
</dbReference>
<dbReference type="GO" id="GO:0046872">
    <property type="term" value="F:metal ion binding"/>
    <property type="evidence" value="ECO:0007669"/>
    <property type="project" value="UniProtKB-KW"/>
</dbReference>
<dbReference type="GO" id="GO:0016491">
    <property type="term" value="F:oxidoreductase activity"/>
    <property type="evidence" value="ECO:0007669"/>
    <property type="project" value="InterPro"/>
</dbReference>
<gene>
    <name evidence="6" type="primary">At4g14342</name>
    <name evidence="6" type="ORF">Zm00014a_033560</name>
</gene>
<evidence type="ECO:0000256" key="4">
    <source>
        <dbReference type="SAM" id="Phobius"/>
    </source>
</evidence>
<keyword evidence="4" id="KW-1133">Transmembrane helix</keyword>
<dbReference type="GO" id="GO:0051536">
    <property type="term" value="F:iron-sulfur cluster binding"/>
    <property type="evidence" value="ECO:0007669"/>
    <property type="project" value="UniProtKB-KW"/>
</dbReference>
<dbReference type="PANTHER" id="PTHR20978:SF12">
    <property type="entry name" value="SPLICING FACTOR SUBUNIT"/>
    <property type="match status" value="1"/>
</dbReference>
<keyword evidence="4" id="KW-0472">Membrane</keyword>
<keyword evidence="2" id="KW-0408">Iron</keyword>
<feature type="transmembrane region" description="Helical" evidence="4">
    <location>
        <begin position="37"/>
        <end position="60"/>
    </location>
</feature>
<comment type="caution">
    <text evidence="6">The sequence shown here is derived from an EMBL/GenBank/DDBJ whole genome shotgun (WGS) entry which is preliminary data.</text>
</comment>